<dbReference type="InterPro" id="IPR051604">
    <property type="entry name" value="Ergot_Alk_Oxidoreductase"/>
</dbReference>
<feature type="domain" description="NAD(P)-binding" evidence="1">
    <location>
        <begin position="6"/>
        <end position="173"/>
    </location>
</feature>
<dbReference type="EMBL" id="VFNX01000004">
    <property type="protein sequence ID" value="TQK79839.1"/>
    <property type="molecule type" value="Genomic_DNA"/>
</dbReference>
<proteinExistence type="predicted"/>
<reference evidence="2 3" key="1">
    <citation type="submission" date="2019-06" db="EMBL/GenBank/DDBJ databases">
        <title>Sequencing the genomes of 1000 actinobacteria strains.</title>
        <authorList>
            <person name="Klenk H.-P."/>
        </authorList>
    </citation>
    <scope>NUCLEOTIDE SEQUENCE [LARGE SCALE GENOMIC DNA]</scope>
    <source>
        <strain evidence="2 3">DSM 41929</strain>
    </source>
</reference>
<protein>
    <submittedName>
        <fullName evidence="2">Uncharacterized protein YbjT (DUF2867 family)</fullName>
    </submittedName>
</protein>
<sequence length="273" mass="27686">MIVVTGATGNVGRTLVATLSRAGESVAAVARRVGAADVPPGVRAVAADLGEPQSLAPALEGAEALFLLVAGEDPAGILRQATTAGVRKVVLLSSQGVGTRPDVYAHAARFEAAVADSGLPFTVLRSGGLASNALAWAEPVRRHRIAAAPFADVALPFVDPDDVAAVAAAVLREDGHGGATYTLTGPEPTTPRQRAAAVAAALGEPVTFVEQSREEAHAQMVRLMPPAVAEGTLAILGAPTPDEQAVGPDVARLLGRPAAPFSAWAARNVAAFR</sequence>
<evidence type="ECO:0000313" key="2">
    <source>
        <dbReference type="EMBL" id="TQK79839.1"/>
    </source>
</evidence>
<dbReference type="PANTHER" id="PTHR43162:SF1">
    <property type="entry name" value="PRESTALK A DIFFERENTIATION PROTEIN A"/>
    <property type="match status" value="1"/>
</dbReference>
<comment type="caution">
    <text evidence="2">The sequence shown here is derived from an EMBL/GenBank/DDBJ whole genome shotgun (WGS) entry which is preliminary data.</text>
</comment>
<dbReference type="AlphaFoldDB" id="A0A542SYZ8"/>
<accession>A0A542SYZ8</accession>
<dbReference type="Proteomes" id="UP000318103">
    <property type="component" value="Unassembled WGS sequence"/>
</dbReference>
<dbReference type="OrthoDB" id="116343at2"/>
<keyword evidence="3" id="KW-1185">Reference proteome</keyword>
<organism evidence="2 3">
    <name type="scientific">Streptomyces puniciscabiei</name>
    <dbReference type="NCBI Taxonomy" id="164348"/>
    <lineage>
        <taxon>Bacteria</taxon>
        <taxon>Bacillati</taxon>
        <taxon>Actinomycetota</taxon>
        <taxon>Actinomycetes</taxon>
        <taxon>Kitasatosporales</taxon>
        <taxon>Streptomycetaceae</taxon>
        <taxon>Streptomyces</taxon>
    </lineage>
</organism>
<dbReference type="InterPro" id="IPR036291">
    <property type="entry name" value="NAD(P)-bd_dom_sf"/>
</dbReference>
<name>A0A542SYZ8_9ACTN</name>
<evidence type="ECO:0000259" key="1">
    <source>
        <dbReference type="Pfam" id="PF13460"/>
    </source>
</evidence>
<dbReference type="Gene3D" id="3.90.25.10">
    <property type="entry name" value="UDP-galactose 4-epimerase, domain 1"/>
    <property type="match status" value="1"/>
</dbReference>
<dbReference type="Pfam" id="PF13460">
    <property type="entry name" value="NAD_binding_10"/>
    <property type="match status" value="1"/>
</dbReference>
<dbReference type="Gene3D" id="3.40.50.720">
    <property type="entry name" value="NAD(P)-binding Rossmann-like Domain"/>
    <property type="match status" value="1"/>
</dbReference>
<evidence type="ECO:0000313" key="3">
    <source>
        <dbReference type="Proteomes" id="UP000318103"/>
    </source>
</evidence>
<dbReference type="InterPro" id="IPR016040">
    <property type="entry name" value="NAD(P)-bd_dom"/>
</dbReference>
<dbReference type="STRING" id="164348.BFF78_02775"/>
<dbReference type="PANTHER" id="PTHR43162">
    <property type="match status" value="1"/>
</dbReference>
<dbReference type="RefSeq" id="WP_055707528.1">
    <property type="nucleotide sequence ID" value="NZ_JBPJFI010000002.1"/>
</dbReference>
<dbReference type="SUPFAM" id="SSF51735">
    <property type="entry name" value="NAD(P)-binding Rossmann-fold domains"/>
    <property type="match status" value="1"/>
</dbReference>
<gene>
    <name evidence="2" type="ORF">FB563_7694</name>
</gene>